<dbReference type="InterPro" id="IPR022369">
    <property type="entry name" value="Integral_membrane_TerC_rswitch"/>
</dbReference>
<dbReference type="KEGG" id="rher:EHE19_005120"/>
<evidence type="ECO:0000313" key="7">
    <source>
        <dbReference type="Proteomes" id="UP000306409"/>
    </source>
</evidence>
<evidence type="ECO:0000256" key="4">
    <source>
        <dbReference type="ARBA" id="ARBA00022989"/>
    </source>
</evidence>
<dbReference type="PANTHER" id="PTHR30238:SF0">
    <property type="entry name" value="THYLAKOID MEMBRANE PROTEIN TERC, CHLOROPLASTIC"/>
    <property type="match status" value="1"/>
</dbReference>
<reference evidence="6 7" key="1">
    <citation type="submission" date="2020-09" db="EMBL/GenBank/DDBJ databases">
        <title>Characterization and genome sequencing of Ruminiclostridium sp. nov. MA18.</title>
        <authorList>
            <person name="Rettenmaier R."/>
            <person name="Kowollik M.-L."/>
            <person name="Liebl W."/>
            <person name="Zverlov V."/>
        </authorList>
    </citation>
    <scope>NUCLEOTIDE SEQUENCE [LARGE SCALE GENOMIC DNA]</scope>
    <source>
        <strain evidence="6 7">MA18</strain>
    </source>
</reference>
<dbReference type="Proteomes" id="UP000306409">
    <property type="component" value="Chromosome"/>
</dbReference>
<dbReference type="GO" id="GO:0016020">
    <property type="term" value="C:membrane"/>
    <property type="evidence" value="ECO:0007669"/>
    <property type="project" value="UniProtKB-SubCell"/>
</dbReference>
<evidence type="ECO:0000256" key="1">
    <source>
        <dbReference type="ARBA" id="ARBA00004141"/>
    </source>
</evidence>
<evidence type="ECO:0000256" key="2">
    <source>
        <dbReference type="ARBA" id="ARBA00007511"/>
    </source>
</evidence>
<keyword evidence="5" id="KW-0472">Membrane</keyword>
<dbReference type="OrthoDB" id="9783692at2"/>
<comment type="subcellular location">
    <subcellularLocation>
        <location evidence="1">Membrane</location>
        <topology evidence="1">Multi-pass membrane protein</topology>
    </subcellularLocation>
</comment>
<organism evidence="6 7">
    <name type="scientific">Ruminiclostridium herbifermentans</name>
    <dbReference type="NCBI Taxonomy" id="2488810"/>
    <lineage>
        <taxon>Bacteria</taxon>
        <taxon>Bacillati</taxon>
        <taxon>Bacillota</taxon>
        <taxon>Clostridia</taxon>
        <taxon>Eubacteriales</taxon>
        <taxon>Oscillospiraceae</taxon>
        <taxon>Ruminiclostridium</taxon>
    </lineage>
</organism>
<dbReference type="AlphaFoldDB" id="A0A4U7JFG5"/>
<dbReference type="EMBL" id="CP061336">
    <property type="protein sequence ID" value="QNU68756.1"/>
    <property type="molecule type" value="Genomic_DNA"/>
</dbReference>
<gene>
    <name evidence="6" type="ORF">EHE19_005120</name>
</gene>
<comment type="similarity">
    <text evidence="2">Belongs to the TerC family.</text>
</comment>
<keyword evidence="7" id="KW-1185">Reference proteome</keyword>
<dbReference type="PANTHER" id="PTHR30238">
    <property type="entry name" value="MEMBRANE BOUND PREDICTED REDOX MODULATOR"/>
    <property type="match status" value="1"/>
</dbReference>
<name>A0A4U7JFG5_9FIRM</name>
<dbReference type="InterPro" id="IPR005496">
    <property type="entry name" value="Integral_membrane_TerC"/>
</dbReference>
<dbReference type="RefSeq" id="WP_137698450.1">
    <property type="nucleotide sequence ID" value="NZ_CP061336.1"/>
</dbReference>
<proteinExistence type="inferred from homology"/>
<keyword evidence="4" id="KW-1133">Transmembrane helix</keyword>
<protein>
    <submittedName>
        <fullName evidence="6">TerC/Alx family metal homeostasis membrane protein</fullName>
    </submittedName>
</protein>
<dbReference type="NCBIfam" id="TIGR03718">
    <property type="entry name" value="R_switched_Alx"/>
    <property type="match status" value="1"/>
</dbReference>
<evidence type="ECO:0000256" key="3">
    <source>
        <dbReference type="ARBA" id="ARBA00022692"/>
    </source>
</evidence>
<evidence type="ECO:0000256" key="5">
    <source>
        <dbReference type="ARBA" id="ARBA00023136"/>
    </source>
</evidence>
<keyword evidence="3" id="KW-0812">Transmembrane</keyword>
<accession>A0A4U7JFG5</accession>
<dbReference type="Pfam" id="PF03741">
    <property type="entry name" value="TerC"/>
    <property type="match status" value="1"/>
</dbReference>
<sequence>MTARKAVKFVLMWMSLAVLFNLGVWYFEGSAKALEFLGGYIIELSLSVDNLFVFLMIFTSFGIKKEYQRRTLNYGIIGAIVLRAIFILLGIKVVNSIHWILYIFGLILIVSGFKMIFGHEDNKDYTDSKVLKILKKIIPVSDTLHEEKFFIRHGGKLLATPLFAVLIIIESSDVLFAIDSIPAVFSISTDPFIVYTSNIFAILGLRSLYFVLNALHEKFKYVKVGVALILMFTGVKLGILFFHIEIPIVISLATIFALLVGSIIISLIATRKEKKDEEEVKLKKVDL</sequence>
<evidence type="ECO:0000313" key="6">
    <source>
        <dbReference type="EMBL" id="QNU68756.1"/>
    </source>
</evidence>